<gene>
    <name evidence="1" type="ORF">CR513_19289</name>
</gene>
<comment type="caution">
    <text evidence="1">The sequence shown here is derived from an EMBL/GenBank/DDBJ whole genome shotgun (WGS) entry which is preliminary data.</text>
</comment>
<dbReference type="CDD" id="cd00303">
    <property type="entry name" value="retropepsin_like"/>
    <property type="match status" value="1"/>
</dbReference>
<dbReference type="InterPro" id="IPR021109">
    <property type="entry name" value="Peptidase_aspartic_dom_sf"/>
</dbReference>
<evidence type="ECO:0008006" key="3">
    <source>
        <dbReference type="Google" id="ProtNLM"/>
    </source>
</evidence>
<evidence type="ECO:0000313" key="2">
    <source>
        <dbReference type="Proteomes" id="UP000257109"/>
    </source>
</evidence>
<dbReference type="Proteomes" id="UP000257109">
    <property type="component" value="Unassembled WGS sequence"/>
</dbReference>
<feature type="non-terminal residue" evidence="1">
    <location>
        <position position="1"/>
    </location>
</feature>
<name>A0A371H4Z4_MUCPR</name>
<dbReference type="OrthoDB" id="2011293at2759"/>
<dbReference type="AlphaFoldDB" id="A0A371H4Z4"/>
<evidence type="ECO:0000313" key="1">
    <source>
        <dbReference type="EMBL" id="RDX97888.1"/>
    </source>
</evidence>
<dbReference type="Gene3D" id="2.40.70.10">
    <property type="entry name" value="Acid Proteases"/>
    <property type="match status" value="1"/>
</dbReference>
<proteinExistence type="predicted"/>
<dbReference type="EMBL" id="QJKJ01003554">
    <property type="protein sequence ID" value="RDX97888.1"/>
    <property type="molecule type" value="Genomic_DNA"/>
</dbReference>
<organism evidence="1 2">
    <name type="scientific">Mucuna pruriens</name>
    <name type="common">Velvet bean</name>
    <name type="synonym">Dolichos pruriens</name>
    <dbReference type="NCBI Taxonomy" id="157652"/>
    <lineage>
        <taxon>Eukaryota</taxon>
        <taxon>Viridiplantae</taxon>
        <taxon>Streptophyta</taxon>
        <taxon>Embryophyta</taxon>
        <taxon>Tracheophyta</taxon>
        <taxon>Spermatophyta</taxon>
        <taxon>Magnoliopsida</taxon>
        <taxon>eudicotyledons</taxon>
        <taxon>Gunneridae</taxon>
        <taxon>Pentapetalae</taxon>
        <taxon>rosids</taxon>
        <taxon>fabids</taxon>
        <taxon>Fabales</taxon>
        <taxon>Fabaceae</taxon>
        <taxon>Papilionoideae</taxon>
        <taxon>50 kb inversion clade</taxon>
        <taxon>NPAAA clade</taxon>
        <taxon>indigoferoid/millettioid clade</taxon>
        <taxon>Phaseoleae</taxon>
        <taxon>Mucuna</taxon>
    </lineage>
</organism>
<sequence>MVLDISLLKQLPIQKEIKFELDEKFLQTFKNVEINIPLLETIKEIPKYVKFLKELCTHKRNKLKGDVEIGRNVSALIKRERASALIQPTIPMKCKDPSTFTIPCTIGECTFADAMLDLGASINVMPSSLYKSLNVGDMELIGVIIQLANRSIAHPLDSYVLDMEDEPSSKGSRLILGKPFLMMTKTKIDVHAKILSMEFDDNMVHHEKSPKIDVHAKILSMEFDDNMVQFNIFEAMKNPIENHSIFGIDVIDYIGLFEFSNLVSVADVLEFSDFADVSNFTNSADFDCTCKGGKECSSCVEVVEVATSESSLELKPLLEHLKYAYLEHDQKLPVIISNNLQPEQEERLLQGLILLYACRGYYWRRKPDQLGSHRVVHKKSGMTVMKNQNDELVPTRIQNSCFGEADKYMNIHITPTDQHKTTFTYLFGTFAYTKMPFFLCNTLSTI</sequence>
<keyword evidence="2" id="KW-1185">Reference proteome</keyword>
<accession>A0A371H4Z4</accession>
<dbReference type="Gene3D" id="3.10.10.10">
    <property type="entry name" value="HIV Type 1 Reverse Transcriptase, subunit A, domain 1"/>
    <property type="match status" value="1"/>
</dbReference>
<dbReference type="PANTHER" id="PTHR33067:SF15">
    <property type="entry name" value="RNA-DIRECTED DNA POLYMERASE"/>
    <property type="match status" value="1"/>
</dbReference>
<reference evidence="1" key="1">
    <citation type="submission" date="2018-05" db="EMBL/GenBank/DDBJ databases">
        <title>Draft genome of Mucuna pruriens seed.</title>
        <authorList>
            <person name="Nnadi N.E."/>
            <person name="Vos R."/>
            <person name="Hasami M.H."/>
            <person name="Devisetty U.K."/>
            <person name="Aguiy J.C."/>
        </authorList>
    </citation>
    <scope>NUCLEOTIDE SEQUENCE [LARGE SCALE GENOMIC DNA]</scope>
    <source>
        <strain evidence="1">JCA_2017</strain>
    </source>
</reference>
<protein>
    <recommendedName>
        <fullName evidence="3">Aspartic peptidase DDI1-type domain-containing protein</fullName>
    </recommendedName>
</protein>
<dbReference type="PANTHER" id="PTHR33067">
    <property type="entry name" value="RNA-DIRECTED DNA POLYMERASE-RELATED"/>
    <property type="match status" value="1"/>
</dbReference>